<dbReference type="Proteomes" id="UP000183898">
    <property type="component" value="Unassembled WGS sequence"/>
</dbReference>
<accession>A0A1H8KX32</accession>
<evidence type="ECO:0000313" key="2">
    <source>
        <dbReference type="EMBL" id="SEN97454.1"/>
    </source>
</evidence>
<gene>
    <name evidence="2" type="ORF">SAMN05216404_10995</name>
</gene>
<name>A0A1H8KX32_9PROT</name>
<feature type="compositionally biased region" description="Polar residues" evidence="1">
    <location>
        <begin position="43"/>
        <end position="53"/>
    </location>
</feature>
<protein>
    <submittedName>
        <fullName evidence="2">Uncharacterized protein</fullName>
    </submittedName>
</protein>
<organism evidence="2 3">
    <name type="scientific">Nitrosospira multiformis</name>
    <dbReference type="NCBI Taxonomy" id="1231"/>
    <lineage>
        <taxon>Bacteria</taxon>
        <taxon>Pseudomonadati</taxon>
        <taxon>Pseudomonadota</taxon>
        <taxon>Betaproteobacteria</taxon>
        <taxon>Nitrosomonadales</taxon>
        <taxon>Nitrosomonadaceae</taxon>
        <taxon>Nitrosospira</taxon>
    </lineage>
</organism>
<dbReference type="AlphaFoldDB" id="A0A1H8KX32"/>
<evidence type="ECO:0000256" key="1">
    <source>
        <dbReference type="SAM" id="MobiDB-lite"/>
    </source>
</evidence>
<reference evidence="2 3" key="1">
    <citation type="submission" date="2016-10" db="EMBL/GenBank/DDBJ databases">
        <authorList>
            <person name="de Groot N.N."/>
        </authorList>
    </citation>
    <scope>NUCLEOTIDE SEQUENCE [LARGE SCALE GENOMIC DNA]</scope>
    <source>
        <strain evidence="2 3">Nl18</strain>
    </source>
</reference>
<evidence type="ECO:0000313" key="3">
    <source>
        <dbReference type="Proteomes" id="UP000183898"/>
    </source>
</evidence>
<dbReference type="EMBL" id="FOCT01000009">
    <property type="protein sequence ID" value="SEN97454.1"/>
    <property type="molecule type" value="Genomic_DNA"/>
</dbReference>
<feature type="region of interest" description="Disordered" evidence="1">
    <location>
        <begin position="17"/>
        <end position="75"/>
    </location>
</feature>
<sequence>MHVAHILFYAEADGYNQDSEETDIISSPNPTGKANGKRFDTPALSSKESTSMGRQEAERGGKKFSVVRSDAVSER</sequence>
<proteinExistence type="predicted"/>